<proteinExistence type="predicted"/>
<keyword evidence="2" id="KW-1185">Reference proteome</keyword>
<name>A0A5J4YIN1_PORPP</name>
<protein>
    <submittedName>
        <fullName evidence="1">Uncharacterized protein</fullName>
    </submittedName>
</protein>
<evidence type="ECO:0000313" key="1">
    <source>
        <dbReference type="EMBL" id="KAA8491249.1"/>
    </source>
</evidence>
<comment type="caution">
    <text evidence="1">The sequence shown here is derived from an EMBL/GenBank/DDBJ whole genome shotgun (WGS) entry which is preliminary data.</text>
</comment>
<organism evidence="1 2">
    <name type="scientific">Porphyridium purpureum</name>
    <name type="common">Red alga</name>
    <name type="synonym">Porphyridium cruentum</name>
    <dbReference type="NCBI Taxonomy" id="35688"/>
    <lineage>
        <taxon>Eukaryota</taxon>
        <taxon>Rhodophyta</taxon>
        <taxon>Bangiophyceae</taxon>
        <taxon>Porphyridiales</taxon>
        <taxon>Porphyridiaceae</taxon>
        <taxon>Porphyridium</taxon>
    </lineage>
</organism>
<dbReference type="Proteomes" id="UP000324585">
    <property type="component" value="Unassembled WGS sequence"/>
</dbReference>
<dbReference type="AlphaFoldDB" id="A0A5J4YIN1"/>
<dbReference type="EMBL" id="VRMN01000015">
    <property type="protein sequence ID" value="KAA8491249.1"/>
    <property type="molecule type" value="Genomic_DNA"/>
</dbReference>
<reference evidence="2" key="1">
    <citation type="journal article" date="2019" name="Nat. Commun.">
        <title>Expansion of phycobilisome linker gene families in mesophilic red algae.</title>
        <authorList>
            <person name="Lee J."/>
            <person name="Kim D."/>
            <person name="Bhattacharya D."/>
            <person name="Yoon H.S."/>
        </authorList>
    </citation>
    <scope>NUCLEOTIDE SEQUENCE [LARGE SCALE GENOMIC DNA]</scope>
    <source>
        <strain evidence="2">CCMP 1328</strain>
    </source>
</reference>
<sequence>MSQTVQDLICRGLLPLVVKPGPVESGSRLWFGRSLNIYRRHLTCGRLFKVHRRDLSARLANCTMTKGVCARLMPCWTWVAWMAYAEQSQECVYSVMAEICKFLQMFFFFTHRSACALGIVEYLLLQGKAEALARSFGFRQLLHRSLWERLKYHKNSSSNHVPLPRFNSLEEDGEAIEWVLHG</sequence>
<accession>A0A5J4YIN1</accession>
<evidence type="ECO:0000313" key="2">
    <source>
        <dbReference type="Proteomes" id="UP000324585"/>
    </source>
</evidence>
<gene>
    <name evidence="1" type="ORF">FVE85_9544</name>
</gene>